<sequence>MAFNLKEFAIGCGLHDPEGFVAGVDKLYELVIETNKTMNLTRIVEPEEFRIKHVADSLAIAREFPEFASEYLKVADIGCGAGFPSLVLAMAFPNLKVTPIDSTGKKAAFVDHTAQALGLRNVNVVNGRSCELNRRSRFKHQFDVVTARAVAPAPVIYGDADNFPKRKTGRFILYKTPEQAAEDLPALEIMCAKLPIKWHVTETFSLPENAGKRLFLYSGEA</sequence>
<accession>A0A2U1AVC9</accession>
<keyword evidence="4 6" id="KW-0808">Transferase</keyword>
<evidence type="ECO:0000313" key="8">
    <source>
        <dbReference type="Proteomes" id="UP000245959"/>
    </source>
</evidence>
<dbReference type="CDD" id="cd02440">
    <property type="entry name" value="AdoMet_MTases"/>
    <property type="match status" value="1"/>
</dbReference>
<evidence type="ECO:0000256" key="6">
    <source>
        <dbReference type="HAMAP-Rule" id="MF_00074"/>
    </source>
</evidence>
<evidence type="ECO:0000256" key="3">
    <source>
        <dbReference type="ARBA" id="ARBA00022603"/>
    </source>
</evidence>
<feature type="binding site" evidence="6">
    <location>
        <position position="78"/>
    </location>
    <ligand>
        <name>S-adenosyl-L-methionine</name>
        <dbReference type="ChEBI" id="CHEBI:59789"/>
    </ligand>
</feature>
<dbReference type="GO" id="GO:0070043">
    <property type="term" value="F:rRNA (guanine-N7-)-methyltransferase activity"/>
    <property type="evidence" value="ECO:0007669"/>
    <property type="project" value="UniProtKB-UniRule"/>
</dbReference>
<keyword evidence="8" id="KW-1185">Reference proteome</keyword>
<dbReference type="Gene3D" id="3.40.50.150">
    <property type="entry name" value="Vaccinia Virus protein VP39"/>
    <property type="match status" value="1"/>
</dbReference>
<dbReference type="SUPFAM" id="SSF53335">
    <property type="entry name" value="S-adenosyl-L-methionine-dependent methyltransferases"/>
    <property type="match status" value="1"/>
</dbReference>
<dbReference type="EMBL" id="QEKH01000017">
    <property type="protein sequence ID" value="PVY40353.1"/>
    <property type="molecule type" value="Genomic_DNA"/>
</dbReference>
<feature type="binding site" evidence="6">
    <location>
        <position position="148"/>
    </location>
    <ligand>
        <name>S-adenosyl-L-methionine</name>
        <dbReference type="ChEBI" id="CHEBI:59789"/>
    </ligand>
</feature>
<dbReference type="InterPro" id="IPR029063">
    <property type="entry name" value="SAM-dependent_MTases_sf"/>
</dbReference>
<dbReference type="GeneID" id="78295706"/>
<dbReference type="Proteomes" id="UP000245959">
    <property type="component" value="Unassembled WGS sequence"/>
</dbReference>
<dbReference type="GO" id="GO:0005829">
    <property type="term" value="C:cytosol"/>
    <property type="evidence" value="ECO:0007669"/>
    <property type="project" value="TreeGrafter"/>
</dbReference>
<feature type="binding site" evidence="6">
    <location>
        <position position="83"/>
    </location>
    <ligand>
        <name>S-adenosyl-L-methionine</name>
        <dbReference type="ChEBI" id="CHEBI:59789"/>
    </ligand>
</feature>
<gene>
    <name evidence="6" type="primary">rsmG</name>
    <name evidence="7" type="ORF">C8D82_11772</name>
</gene>
<dbReference type="EC" id="2.1.1.-" evidence="6"/>
<comment type="subcellular location">
    <subcellularLocation>
        <location evidence="6">Cytoplasm</location>
    </subcellularLocation>
</comment>
<dbReference type="RefSeq" id="WP_165833032.1">
    <property type="nucleotide sequence ID" value="NZ_CABMMC010000076.1"/>
</dbReference>
<comment type="similarity">
    <text evidence="6">Belongs to the methyltransferase superfamily. RNA methyltransferase RsmG family.</text>
</comment>
<name>A0A2U1AVC9_9BACT</name>
<feature type="binding site" evidence="6">
    <location>
        <begin position="101"/>
        <end position="103"/>
    </location>
    <ligand>
        <name>S-adenosyl-L-methionine</name>
        <dbReference type="ChEBI" id="CHEBI:59789"/>
    </ligand>
</feature>
<dbReference type="HAMAP" id="MF_00074">
    <property type="entry name" value="16SrRNA_methyltr_G"/>
    <property type="match status" value="1"/>
</dbReference>
<evidence type="ECO:0000256" key="4">
    <source>
        <dbReference type="ARBA" id="ARBA00022679"/>
    </source>
</evidence>
<dbReference type="AlphaFoldDB" id="A0A2U1AVC9"/>
<comment type="caution">
    <text evidence="7">The sequence shown here is derived from an EMBL/GenBank/DDBJ whole genome shotgun (WGS) entry which is preliminary data.</text>
</comment>
<proteinExistence type="inferred from homology"/>
<dbReference type="InterPro" id="IPR003682">
    <property type="entry name" value="rRNA_ssu_MeTfrase_G"/>
</dbReference>
<evidence type="ECO:0000256" key="1">
    <source>
        <dbReference type="ARBA" id="ARBA00022490"/>
    </source>
</evidence>
<dbReference type="PANTHER" id="PTHR31760">
    <property type="entry name" value="S-ADENOSYL-L-METHIONINE-DEPENDENT METHYLTRANSFERASES SUPERFAMILY PROTEIN"/>
    <property type="match status" value="1"/>
</dbReference>
<dbReference type="NCBIfam" id="TIGR00138">
    <property type="entry name" value="rsmG_gidB"/>
    <property type="match status" value="1"/>
</dbReference>
<evidence type="ECO:0000256" key="2">
    <source>
        <dbReference type="ARBA" id="ARBA00022552"/>
    </source>
</evidence>
<keyword evidence="1 6" id="KW-0963">Cytoplasm</keyword>
<dbReference type="PANTHER" id="PTHR31760:SF0">
    <property type="entry name" value="S-ADENOSYL-L-METHIONINE-DEPENDENT METHYLTRANSFERASES SUPERFAMILY PROTEIN"/>
    <property type="match status" value="1"/>
</dbReference>
<comment type="caution">
    <text evidence="6">Lacks conserved residue(s) required for the propagation of feature annotation.</text>
</comment>
<comment type="function">
    <text evidence="6">Specifically methylates the N7 position of a guanine in 16S rRNA.</text>
</comment>
<dbReference type="Pfam" id="PF02527">
    <property type="entry name" value="GidB"/>
    <property type="match status" value="1"/>
</dbReference>
<organism evidence="7 8">
    <name type="scientific">Victivallis vadensis</name>
    <dbReference type="NCBI Taxonomy" id="172901"/>
    <lineage>
        <taxon>Bacteria</taxon>
        <taxon>Pseudomonadati</taxon>
        <taxon>Lentisphaerota</taxon>
        <taxon>Lentisphaeria</taxon>
        <taxon>Victivallales</taxon>
        <taxon>Victivallaceae</taxon>
        <taxon>Victivallis</taxon>
    </lineage>
</organism>
<protein>
    <recommendedName>
        <fullName evidence="6">Ribosomal RNA small subunit methyltransferase G</fullName>
        <ecNumber evidence="6">2.1.1.-</ecNumber>
    </recommendedName>
    <alternativeName>
        <fullName evidence="6">16S rRNA 7-methylguanosine methyltransferase</fullName>
        <shortName evidence="6">16S rRNA m7G methyltransferase</shortName>
    </alternativeName>
</protein>
<keyword evidence="2 6" id="KW-0698">rRNA processing</keyword>
<reference evidence="7 8" key="1">
    <citation type="submission" date="2018-04" db="EMBL/GenBank/DDBJ databases">
        <title>Genomic Encyclopedia of Type Strains, Phase IV (KMG-IV): sequencing the most valuable type-strain genomes for metagenomic binning, comparative biology and taxonomic classification.</title>
        <authorList>
            <person name="Goeker M."/>
        </authorList>
    </citation>
    <scope>NUCLEOTIDE SEQUENCE [LARGE SCALE GENOMIC DNA]</scope>
    <source>
        <strain evidence="7 8">DSM 14823</strain>
    </source>
</reference>
<keyword evidence="5 6" id="KW-0949">S-adenosyl-L-methionine</keyword>
<keyword evidence="3 6" id="KW-0489">Methyltransferase</keyword>
<evidence type="ECO:0000256" key="5">
    <source>
        <dbReference type="ARBA" id="ARBA00022691"/>
    </source>
</evidence>
<evidence type="ECO:0000313" key="7">
    <source>
        <dbReference type="EMBL" id="PVY40353.1"/>
    </source>
</evidence>